<dbReference type="Proteomes" id="UP000276309">
    <property type="component" value="Chromosome"/>
</dbReference>
<accession>A0A3G2L6C5</accession>
<protein>
    <submittedName>
        <fullName evidence="1">Uncharacterized protein</fullName>
    </submittedName>
</protein>
<gene>
    <name evidence="1" type="ORF">D1013_10770</name>
</gene>
<dbReference type="EMBL" id="CP032050">
    <property type="protein sequence ID" value="AYN67819.1"/>
    <property type="molecule type" value="Genomic_DNA"/>
</dbReference>
<reference evidence="1 2" key="1">
    <citation type="submission" date="2018-08" db="EMBL/GenBank/DDBJ databases">
        <title>The reduced genetic potential of extracellular carbohydrate catabolism in Euzebyella marina RN62, a Flavobacteriia bacterium isolated from the hadal water.</title>
        <authorList>
            <person name="Xue C."/>
        </authorList>
    </citation>
    <scope>NUCLEOTIDE SEQUENCE [LARGE SCALE GENOMIC DNA]</scope>
    <source>
        <strain evidence="1 2">RN62</strain>
    </source>
</reference>
<dbReference type="OrthoDB" id="1098521at2"/>
<dbReference type="AlphaFoldDB" id="A0A3G2L6C5"/>
<sequence>MELDRVEDLLARYFEAETTIAEEKELKEYFARPDIPAHLEQYRPMFGYLNSAKSERFTGKVPLKKSTGVSLKRLYPWLSVAAVTVLMVGTYFGKDYYDQQQLEKQKAEYAYQETRKALAMLAENFNRGTEKVAYLNEFVEAQEKIYNKN</sequence>
<dbReference type="KEGG" id="emar:D1013_10770"/>
<dbReference type="RefSeq" id="WP_121848834.1">
    <property type="nucleotide sequence ID" value="NZ_CP032050.1"/>
</dbReference>
<keyword evidence="2" id="KW-1185">Reference proteome</keyword>
<evidence type="ECO:0000313" key="2">
    <source>
        <dbReference type="Proteomes" id="UP000276309"/>
    </source>
</evidence>
<proteinExistence type="predicted"/>
<organism evidence="1 2">
    <name type="scientific">Euzebyella marina</name>
    <dbReference type="NCBI Taxonomy" id="1761453"/>
    <lineage>
        <taxon>Bacteria</taxon>
        <taxon>Pseudomonadati</taxon>
        <taxon>Bacteroidota</taxon>
        <taxon>Flavobacteriia</taxon>
        <taxon>Flavobacteriales</taxon>
        <taxon>Flavobacteriaceae</taxon>
        <taxon>Euzebyella</taxon>
    </lineage>
</organism>
<evidence type="ECO:0000313" key="1">
    <source>
        <dbReference type="EMBL" id="AYN67819.1"/>
    </source>
</evidence>
<name>A0A3G2L6C5_9FLAO</name>